<evidence type="ECO:0000313" key="6">
    <source>
        <dbReference type="Proteomes" id="UP000694547"/>
    </source>
</evidence>
<dbReference type="Pfam" id="PF15247">
    <property type="entry name" value="SLBP_RNA_bind"/>
    <property type="match status" value="1"/>
</dbReference>
<dbReference type="InterPro" id="IPR038294">
    <property type="entry name" value="SLBP_RNA_bind_sf"/>
</dbReference>
<reference evidence="5" key="2">
    <citation type="submission" date="2025-08" db="UniProtKB">
        <authorList>
            <consortium name="Ensembl"/>
        </authorList>
    </citation>
    <scope>IDENTIFICATION</scope>
</reference>
<proteinExistence type="inferred from homology"/>
<dbReference type="GO" id="GO:0071204">
    <property type="term" value="C:histone pre-mRNA 3'end processing complex"/>
    <property type="evidence" value="ECO:0007669"/>
    <property type="project" value="TreeGrafter"/>
</dbReference>
<dbReference type="GO" id="GO:0051028">
    <property type="term" value="P:mRNA transport"/>
    <property type="evidence" value="ECO:0007669"/>
    <property type="project" value="TreeGrafter"/>
</dbReference>
<dbReference type="Gene3D" id="1.10.8.1120">
    <property type="entry name" value="Histone RNA hairpin-binding protein RNA-binding domain"/>
    <property type="match status" value="1"/>
</dbReference>
<dbReference type="PANTHER" id="PTHR17408">
    <property type="entry name" value="HISTONE RNA HAIRPIN-BINDING PROTEIN"/>
    <property type="match status" value="1"/>
</dbReference>
<accession>A0A8C8W3J1</accession>
<evidence type="ECO:0000256" key="3">
    <source>
        <dbReference type="SAM" id="MobiDB-lite"/>
    </source>
</evidence>
<dbReference type="InterPro" id="IPR029344">
    <property type="entry name" value="SLBP_RNA_bind"/>
</dbReference>
<dbReference type="GO" id="GO:0071207">
    <property type="term" value="F:histone pre-mRNA stem-loop binding"/>
    <property type="evidence" value="ECO:0007669"/>
    <property type="project" value="TreeGrafter"/>
</dbReference>
<keyword evidence="2" id="KW-0694">RNA-binding</keyword>
<evidence type="ECO:0000256" key="2">
    <source>
        <dbReference type="ARBA" id="ARBA00022884"/>
    </source>
</evidence>
<dbReference type="Ensembl" id="ENSPEMT00000039495.1">
    <property type="protein sequence ID" value="ENSPEMP00000034175.1"/>
    <property type="gene ID" value="ENSPEMG00000029996.1"/>
</dbReference>
<reference evidence="5" key="3">
    <citation type="submission" date="2025-09" db="UniProtKB">
        <authorList>
            <consortium name="Ensembl"/>
        </authorList>
    </citation>
    <scope>IDENTIFICATION</scope>
</reference>
<evidence type="ECO:0000313" key="5">
    <source>
        <dbReference type="Ensembl" id="ENSPEMP00000034175.1"/>
    </source>
</evidence>
<organism evidence="5 6">
    <name type="scientific">Peromyscus maniculatus bairdii</name>
    <name type="common">Prairie deer mouse</name>
    <dbReference type="NCBI Taxonomy" id="230844"/>
    <lineage>
        <taxon>Eukaryota</taxon>
        <taxon>Metazoa</taxon>
        <taxon>Chordata</taxon>
        <taxon>Craniata</taxon>
        <taxon>Vertebrata</taxon>
        <taxon>Euteleostomi</taxon>
        <taxon>Mammalia</taxon>
        <taxon>Eutheria</taxon>
        <taxon>Euarchontoglires</taxon>
        <taxon>Glires</taxon>
        <taxon>Rodentia</taxon>
        <taxon>Myomorpha</taxon>
        <taxon>Muroidea</taxon>
        <taxon>Cricetidae</taxon>
        <taxon>Neotominae</taxon>
        <taxon>Peromyscus</taxon>
    </lineage>
</organism>
<dbReference type="AlphaFoldDB" id="A0A8C8W3J1"/>
<name>A0A8C8W3J1_PERMB</name>
<evidence type="ECO:0000256" key="1">
    <source>
        <dbReference type="ARBA" id="ARBA00006151"/>
    </source>
</evidence>
<dbReference type="PANTHER" id="PTHR17408:SF11">
    <property type="entry name" value="STEM-LOOP BINDING PROTEIN-LIKE"/>
    <property type="match status" value="1"/>
</dbReference>
<dbReference type="GO" id="GO:0003729">
    <property type="term" value="F:mRNA binding"/>
    <property type="evidence" value="ECO:0007669"/>
    <property type="project" value="InterPro"/>
</dbReference>
<feature type="region of interest" description="Disordered" evidence="3">
    <location>
        <begin position="50"/>
        <end position="71"/>
    </location>
</feature>
<dbReference type="Proteomes" id="UP000694547">
    <property type="component" value="Chromosome 19"/>
</dbReference>
<reference evidence="5 6" key="1">
    <citation type="submission" date="2018-10" db="EMBL/GenBank/DDBJ databases">
        <title>Improved assembly of the deer mouse Peromyscus maniculatus genome.</title>
        <authorList>
            <person name="Lassance J.-M."/>
            <person name="Hoekstra H.E."/>
        </authorList>
    </citation>
    <scope>NUCLEOTIDE SEQUENCE [LARGE SCALE GENOMIC DNA]</scope>
</reference>
<dbReference type="GO" id="GO:0006398">
    <property type="term" value="P:mRNA 3'-end processing by stem-loop binding and cleavage"/>
    <property type="evidence" value="ECO:0007669"/>
    <property type="project" value="TreeGrafter"/>
</dbReference>
<feature type="domain" description="Histone RNA hairpin-binding protein RNA-binding" evidence="4">
    <location>
        <begin position="36"/>
        <end position="90"/>
    </location>
</feature>
<sequence>MVSVGVITEPCHARWEAGTDEVVLWPLQTQVDRASAPGYQCYLVTAVPKNKSQRQPGFHPQTPNKNRRHSGQSWDAQIRQWRRALHIWAPPNQPLHDREAEGVFTSLAPSMGGVGRALLSPLCKRLGFYWVEGPVSSPPQLKEDPQHSTRSTAVYLPQTRRVGNSQRKHTFFRDLLLLL</sequence>
<dbReference type="GO" id="GO:0005737">
    <property type="term" value="C:cytoplasm"/>
    <property type="evidence" value="ECO:0007669"/>
    <property type="project" value="TreeGrafter"/>
</dbReference>
<protein>
    <recommendedName>
        <fullName evidence="4">Histone RNA hairpin-binding protein RNA-binding domain-containing protein</fullName>
    </recommendedName>
</protein>
<dbReference type="GeneTree" id="ENSGT00940000164705"/>
<evidence type="ECO:0000259" key="4">
    <source>
        <dbReference type="Pfam" id="PF15247"/>
    </source>
</evidence>
<dbReference type="InterPro" id="IPR026502">
    <property type="entry name" value="SLBP1/SLBP2"/>
</dbReference>
<comment type="similarity">
    <text evidence="1">Belongs to the SLBP family.</text>
</comment>
<keyword evidence="6" id="KW-1185">Reference proteome</keyword>